<dbReference type="Proteomes" id="UP001224392">
    <property type="component" value="Unassembled WGS sequence"/>
</dbReference>
<protein>
    <submittedName>
        <fullName evidence="2">Uncharacterized protein</fullName>
    </submittedName>
</protein>
<accession>A0ABQ6LVE5</accession>
<proteinExistence type="predicted"/>
<evidence type="ECO:0000313" key="2">
    <source>
        <dbReference type="EMBL" id="GMG86045.1"/>
    </source>
</evidence>
<reference evidence="2 3" key="1">
    <citation type="submission" date="2023-04" db="EMBL/GenBank/DDBJ databases">
        <title>Marinobulbifer ophiurae gen. nov., sp. Nov., isolate from tissue of brittle star Ophioplocus japonicus.</title>
        <authorList>
            <person name="Kawano K."/>
            <person name="Sawayama S."/>
            <person name="Nakagawa S."/>
        </authorList>
    </citation>
    <scope>NUCLEOTIDE SEQUENCE [LARGE SCALE GENOMIC DNA]</scope>
    <source>
        <strain evidence="2 3">NKW57</strain>
    </source>
</reference>
<feature type="region of interest" description="Disordered" evidence="1">
    <location>
        <begin position="26"/>
        <end position="48"/>
    </location>
</feature>
<organism evidence="2 3">
    <name type="scientific">Biformimicrobium ophioploci</name>
    <dbReference type="NCBI Taxonomy" id="3036711"/>
    <lineage>
        <taxon>Bacteria</taxon>
        <taxon>Pseudomonadati</taxon>
        <taxon>Pseudomonadota</taxon>
        <taxon>Gammaproteobacteria</taxon>
        <taxon>Cellvibrionales</taxon>
        <taxon>Microbulbiferaceae</taxon>
        <taxon>Biformimicrobium</taxon>
    </lineage>
</organism>
<sequence>MLPRLGKLLHQTDYSVQEFVDHPIPHKTVGRSEMQTRGIRGPIAHLQRPDPGIELLRRQFIAQTRGTLPPNGFRQNNPPK</sequence>
<comment type="caution">
    <text evidence="2">The sequence shown here is derived from an EMBL/GenBank/DDBJ whole genome shotgun (WGS) entry which is preliminary data.</text>
</comment>
<dbReference type="EMBL" id="BSYJ01000001">
    <property type="protein sequence ID" value="GMG86045.1"/>
    <property type="molecule type" value="Genomic_DNA"/>
</dbReference>
<gene>
    <name evidence="2" type="ORF">MNKW57_03660</name>
</gene>
<evidence type="ECO:0000256" key="1">
    <source>
        <dbReference type="SAM" id="MobiDB-lite"/>
    </source>
</evidence>
<evidence type="ECO:0000313" key="3">
    <source>
        <dbReference type="Proteomes" id="UP001224392"/>
    </source>
</evidence>
<name>A0ABQ6LVE5_9GAMM</name>
<keyword evidence="3" id="KW-1185">Reference proteome</keyword>